<proteinExistence type="predicted"/>
<evidence type="ECO:0008006" key="3">
    <source>
        <dbReference type="Google" id="ProtNLM"/>
    </source>
</evidence>
<keyword evidence="2" id="KW-1185">Reference proteome</keyword>
<dbReference type="EMBL" id="BIFS01000001">
    <property type="protein sequence ID" value="GCE20631.1"/>
    <property type="molecule type" value="Genomic_DNA"/>
</dbReference>
<reference evidence="2" key="1">
    <citation type="submission" date="2018-12" db="EMBL/GenBank/DDBJ databases">
        <title>Tengunoibacter tsumagoiensis gen. nov., sp. nov., Dictyobacter kobayashii sp. nov., D. alpinus sp. nov., and D. joshuensis sp. nov. and description of Dictyobacteraceae fam. nov. within the order Ktedonobacterales isolated from Tengu-no-mugimeshi.</title>
        <authorList>
            <person name="Wang C.M."/>
            <person name="Zheng Y."/>
            <person name="Sakai Y."/>
            <person name="Toyoda A."/>
            <person name="Minakuchi Y."/>
            <person name="Abe K."/>
            <person name="Yokota A."/>
            <person name="Yabe S."/>
        </authorList>
    </citation>
    <scope>NUCLEOTIDE SEQUENCE [LARGE SCALE GENOMIC DNA]</scope>
    <source>
        <strain evidence="2">Uno11</strain>
    </source>
</reference>
<name>A0A402AN62_9CHLR</name>
<dbReference type="Proteomes" id="UP000287188">
    <property type="component" value="Unassembled WGS sequence"/>
</dbReference>
<gene>
    <name evidence="1" type="ORF">KDK_44310</name>
</gene>
<comment type="caution">
    <text evidence="1">The sequence shown here is derived from an EMBL/GenBank/DDBJ whole genome shotgun (WGS) entry which is preliminary data.</text>
</comment>
<sequence>MFNNGAPITLDGDQSIPFRFQSSVRDTRGSGAGWTVTASTTPLTFSNAITTDFILDDASPLVITCAGSCTNPGALTTAAPGTDMVTASPLPLVTAGIGTGLGGYTIGTQGNFLVPSTAGSGATTGGAVTITISTP</sequence>
<accession>A0A402AN62</accession>
<evidence type="ECO:0000313" key="2">
    <source>
        <dbReference type="Proteomes" id="UP000287188"/>
    </source>
</evidence>
<protein>
    <recommendedName>
        <fullName evidence="3">WxL domain-containing protein</fullName>
    </recommendedName>
</protein>
<dbReference type="AlphaFoldDB" id="A0A402AN62"/>
<evidence type="ECO:0000313" key="1">
    <source>
        <dbReference type="EMBL" id="GCE20631.1"/>
    </source>
</evidence>
<organism evidence="1 2">
    <name type="scientific">Dictyobacter kobayashii</name>
    <dbReference type="NCBI Taxonomy" id="2014872"/>
    <lineage>
        <taxon>Bacteria</taxon>
        <taxon>Bacillati</taxon>
        <taxon>Chloroflexota</taxon>
        <taxon>Ktedonobacteria</taxon>
        <taxon>Ktedonobacterales</taxon>
        <taxon>Dictyobacteraceae</taxon>
        <taxon>Dictyobacter</taxon>
    </lineage>
</organism>